<dbReference type="PANTHER" id="PTHR24249">
    <property type="entry name" value="HISTAMINE RECEPTOR-RELATED G-PROTEIN COUPLED RECEPTOR"/>
    <property type="match status" value="1"/>
</dbReference>
<feature type="domain" description="G-protein coupled receptors family 1 profile" evidence="13">
    <location>
        <begin position="708"/>
        <end position="828"/>
    </location>
</feature>
<gene>
    <name evidence="14" type="ORF">DNTS_005165</name>
</gene>
<feature type="transmembrane region" description="Helical" evidence="12">
    <location>
        <begin position="1408"/>
        <end position="1433"/>
    </location>
</feature>
<dbReference type="Gene3D" id="1.20.1070.10">
    <property type="entry name" value="Rhodopsin 7-helix transmembrane proteins"/>
    <property type="match status" value="15"/>
</dbReference>
<keyword evidence="15" id="KW-1185">Reference proteome</keyword>
<dbReference type="GO" id="GO:0005886">
    <property type="term" value="C:plasma membrane"/>
    <property type="evidence" value="ECO:0007669"/>
    <property type="project" value="UniProtKB-SubCell"/>
</dbReference>
<feature type="domain" description="G-protein coupled receptors family 1 profile" evidence="13">
    <location>
        <begin position="2292"/>
        <end position="2350"/>
    </location>
</feature>
<evidence type="ECO:0000256" key="3">
    <source>
        <dbReference type="ARBA" id="ARBA00022692"/>
    </source>
</evidence>
<dbReference type="SUPFAM" id="SSF81321">
    <property type="entry name" value="Family A G protein-coupled receptor-like"/>
    <property type="match status" value="14"/>
</dbReference>
<reference evidence="14 15" key="1">
    <citation type="journal article" date="2019" name="Sci. Data">
        <title>Hybrid genome assembly and annotation of Danionella translucida.</title>
        <authorList>
            <person name="Kadobianskyi M."/>
            <person name="Schulze L."/>
            <person name="Schuelke M."/>
            <person name="Judkewitz B."/>
        </authorList>
    </citation>
    <scope>NUCLEOTIDE SEQUENCE [LARGE SCALE GENOMIC DNA]</scope>
    <source>
        <strain evidence="14 15">Bolton</strain>
    </source>
</reference>
<keyword evidence="3 11" id="KW-0812">Transmembrane</keyword>
<feature type="domain" description="G-protein coupled receptors family 1 profile" evidence="13">
    <location>
        <begin position="1427"/>
        <end position="1523"/>
    </location>
</feature>
<keyword evidence="9" id="KW-0325">Glycoprotein</keyword>
<dbReference type="EMBL" id="SRMA01026045">
    <property type="protein sequence ID" value="TRY88487.1"/>
    <property type="molecule type" value="Genomic_DNA"/>
</dbReference>
<proteinExistence type="inferred from homology"/>
<keyword evidence="7" id="KW-1015">Disulfide bond</keyword>
<evidence type="ECO:0000256" key="6">
    <source>
        <dbReference type="ARBA" id="ARBA00023136"/>
    </source>
</evidence>
<comment type="caution">
    <text evidence="14">The sequence shown here is derived from an EMBL/GenBank/DDBJ whole genome shotgun (WGS) entry which is preliminary data.</text>
</comment>
<feature type="transmembrane region" description="Helical" evidence="12">
    <location>
        <begin position="769"/>
        <end position="787"/>
    </location>
</feature>
<feature type="domain" description="G-protein coupled receptors family 1 profile" evidence="13">
    <location>
        <begin position="1987"/>
        <end position="2226"/>
    </location>
</feature>
<feature type="transmembrane region" description="Helical" evidence="12">
    <location>
        <begin position="311"/>
        <end position="330"/>
    </location>
</feature>
<feature type="transmembrane region" description="Helical" evidence="12">
    <location>
        <begin position="2276"/>
        <end position="2300"/>
    </location>
</feature>
<feature type="transmembrane region" description="Helical" evidence="12">
    <location>
        <begin position="994"/>
        <end position="1018"/>
    </location>
</feature>
<sequence length="2350" mass="264421">MGVNVQEEMDLINSTPHQGLALCFESVNHSCVRFIHPTEIQILLYLIFSGVALITVCGNLLVIIAILHFKQLHTPTNYLLLSLAVSDLLVGGVVMPPSMLRSIETCWYLGDLFCKIHSSVDIMLCITSLLHISFIAIDRYYAVCQPLQYRNKITPPVSFIMICLSWGLAAFVGFSMVFLQLNIMGSEDFYYENIACMARMDARFNISHIVTWEKPLVCYEFSNRSCEKFVYPLETRVLLYMLFSTCSLITILGNLLVVITVVHFKQLHTPTNYLILSLAVSDLLVGGVVMPPSMLRSIETCWYLGDLFCKIHSSLDVTLCTASILNLCIISLDRYYAICHPFQYHCKMTSFATFIMIIVCWSVSAALGFGMIFMELNILGIEGFYYENIECDGGCFVFQSKAGATVFSLVCFYVPAFVMLSVYVKILHAAQRQVQAIQSVNSELKKEGKATKTLAIIMGKKPAELNNLQSFSPAQCSEMDLCFESLNGSCWKYSRPYSVHIPMLGAMTLITVSTIIGNLLVIISIGHFKQLQTATNQLILSLSLCDFLLGLLVMPLSAVRSAQGCWFFGDFLCKLHTCVDMALSTSSIFHLVSVSAERHCAVRVPWMYQSCFGLSTVLMMLSICWLTPGAFAFAITFFDLNFYGSHVHCVGGCHVFFGHVSAVITSLVSFFIPGFIIIIIYCRLYTVAREQILMYIFLSLMILMTVFGNLLVIISISHFKQLQSPTHLIVRSLAATDCLLGSLVMPYSMVRSVEGCWYLGDFFCKVHSSLDMTFCISSVLHLGLVSIDRYWAICDPLRYRLRVTNKKATIFTSLTWLFSFFYSFSIVFSGVNKVGLESFIEQILMYIFLSLMILTTVLGNLLIIVSISHFKQLQSPTHLIVRSLAASDCLLGSLVMPYSMVRSVEGCWYLGDFFCKVHSSMDMTFCISSLLHLGLVSIDRYWAICDPLRYRLRVTNKKATIFTSLTWLFSFFYSFSIVLSGVNKVGLESFIEQILMYIFLSLMILTTVLGNLLIIVSISHFKQLQSPTHLIVRSLAASDCLLGSLVMPYSMVRSVEGCWYLGDFFCKVHSSMDMTFCISSLLHLGLVSIDRYWAICDPLRYRLRVTNNSVMSERATGGMKSQSSAQREGKAAKTLGIVMGVFLFCWLPFFTVNAIDPFLSFSTPADVFDAKAFKILLSAYICERDIIFTGENENLLLCFPLLPNSCPKLNRLFGVKLMMYVTLLLMILTTVLGNLLIIVSISHFKQLQSPTHLIVRSLAATDCLLGSLVMPYSMVRSVEGCWYLGDFFCKVHSSLDMTFCISSLLHLGLVSIDRYWAICDPLRYRLRVTNNSYCSMPRVLRALAGIVRTVIISTEYQHKPKQSITFYRDGKMAQQQPSSSGERLNTSSRSVTSLHPDMLLTSQSTKQVVLILMYIFLSLMILMTILGNLLIIISISHFKQLQSPTHLIVRSLAATDCLLGSLVMPYSMVRSVEGCWYLGDFFCKVHSSLDMAFSILSLLQLGLISIDRYWAICDPLRYRLRVTNNSLLCCVHRDNCCRILMYIFLSLIILTTVLGNLLVIVSISHFKQLQSPTHLIVRSLAATDCLLGSLVMPYSMVRSVEGCWYLGDFFCKVHSSLDMTFCISSLLHLGLVSIDRYWAICDPLRYRLRVTNNSILMYIFLSLMILMTILGNLLVIISISHFKQLQSPTHLIVRSLAATDCLLGSLVMPYSMVRSVEGCWYLGDFFCKVHSSLDMTFCISSLLHLGLVSIDRYWAICDPLRYRLRVTNNSLQSPTHLIVRSLAATDCLLGSLVMPYSMVRSVEGCWYLGDFFCKILMYIFLSLMILMTILGNLLVIISISHFKQLQSPTHLIVRSLAATDCLLGSLVMPYSMVRSVEGCWYLGDFFCKVQSSLDMAFSISSLLHLGLVSIDRYWAICDPLRYTAKQTLCFTPAVDTMSSNDTEDFSENILFCFPLRPDSCPRAQRLTGVRLLLYSIMLLMILTTVLGNSLIIISISHFKQLQSPTHLIVRSLAATDCLLGSLVMPYSMVRSVEGCWYLGDFFCKVHSSLDMTFSTSSILHLSLIAIDRFWAICDPLRYKTRVTNFTATVFITITWLFSFVYSFSVVFTGVNNVGLEDLILQLSCAGTIMSSLYMSIFSVVKRHTKVMSERVTVVAAGGLKAQSSAQREGKAAKTLAIVMGVFYLCWLPFFTATAVDPFINFSTPGDVFDALVWFGYFNSTCNPLIYGFFYPRFQKAFKILIMSSNDTEGFSENILFCFPLRPDSCPRDQRLTGVRLLLYSIMLLMILTTVLGNLLIIVSISHFKQLQSPTHLIVRSLAASDCLLGSLVMPYSMVRSVEGCWYLGDIFCKG</sequence>
<feature type="domain" description="G-protein coupled receptors family 1 profile" evidence="13">
    <location>
        <begin position="1831"/>
        <end position="1922"/>
    </location>
</feature>
<dbReference type="PROSITE" id="PS00237">
    <property type="entry name" value="G_PROTEIN_RECEP_F1_1"/>
    <property type="match status" value="6"/>
</dbReference>
<evidence type="ECO:0000313" key="14">
    <source>
        <dbReference type="EMBL" id="TRY88487.1"/>
    </source>
</evidence>
<feature type="transmembrane region" description="Helical" evidence="12">
    <location>
        <begin position="1217"/>
        <end position="1241"/>
    </location>
</feature>
<feature type="transmembrane region" description="Helical" evidence="12">
    <location>
        <begin position="843"/>
        <end position="867"/>
    </location>
</feature>
<dbReference type="PRINTS" id="PR00237">
    <property type="entry name" value="GPCRRHODOPSN"/>
</dbReference>
<evidence type="ECO:0000259" key="13">
    <source>
        <dbReference type="PROSITE" id="PS50262"/>
    </source>
</evidence>
<evidence type="ECO:0000313" key="15">
    <source>
        <dbReference type="Proteomes" id="UP000316079"/>
    </source>
</evidence>
<feature type="domain" description="G-protein coupled receptors family 1 profile" evidence="13">
    <location>
        <begin position="253"/>
        <end position="458"/>
    </location>
</feature>
<feature type="transmembrane region" description="Helical" evidence="12">
    <location>
        <begin position="655"/>
        <end position="680"/>
    </location>
</feature>
<feature type="domain" description="G-protein coupled receptors family 1 profile" evidence="13">
    <location>
        <begin position="1555"/>
        <end position="1665"/>
    </location>
</feature>
<comment type="similarity">
    <text evidence="11">Belongs to the G-protein coupled receptor 1 family.</text>
</comment>
<evidence type="ECO:0000256" key="12">
    <source>
        <dbReference type="SAM" id="Phobius"/>
    </source>
</evidence>
<evidence type="ECO:0000256" key="2">
    <source>
        <dbReference type="ARBA" id="ARBA00022475"/>
    </source>
</evidence>
<feature type="transmembrane region" description="Helical" evidence="12">
    <location>
        <begin position="1135"/>
        <end position="1155"/>
    </location>
</feature>
<feature type="transmembrane region" description="Helical" evidence="12">
    <location>
        <begin position="612"/>
        <end position="643"/>
    </location>
</feature>
<feature type="transmembrane region" description="Helical" evidence="12">
    <location>
        <begin position="2118"/>
        <end position="2140"/>
    </location>
</feature>
<dbReference type="InterPro" id="IPR009132">
    <property type="entry name" value="TAAR_fam"/>
</dbReference>
<dbReference type="InterPro" id="IPR017452">
    <property type="entry name" value="GPCR_Rhodpsn_7TM"/>
</dbReference>
<feature type="transmembrane region" description="Helical" evidence="12">
    <location>
        <begin position="406"/>
        <end position="424"/>
    </location>
</feature>
<dbReference type="Proteomes" id="UP000316079">
    <property type="component" value="Unassembled WGS sequence"/>
</dbReference>
<feature type="transmembrane region" description="Helical" evidence="12">
    <location>
        <begin position="538"/>
        <end position="559"/>
    </location>
</feature>
<dbReference type="InterPro" id="IPR000276">
    <property type="entry name" value="GPCR_Rhodpsn"/>
</dbReference>
<evidence type="ECO:0000256" key="10">
    <source>
        <dbReference type="ARBA" id="ARBA00023224"/>
    </source>
</evidence>
<dbReference type="STRING" id="623744.A0A553QEY8"/>
<feature type="transmembrane region" description="Helical" evidence="12">
    <location>
        <begin position="157"/>
        <end position="181"/>
    </location>
</feature>
<feature type="transmembrane region" description="Helical" evidence="12">
    <location>
        <begin position="1971"/>
        <end position="1995"/>
    </location>
</feature>
<feature type="transmembrane region" description="Helical" evidence="12">
    <location>
        <begin position="78"/>
        <end position="96"/>
    </location>
</feature>
<keyword evidence="10 11" id="KW-0807">Transducer</keyword>
<feature type="transmembrane region" description="Helical" evidence="12">
    <location>
        <begin position="116"/>
        <end position="137"/>
    </location>
</feature>
<dbReference type="InterPro" id="IPR050569">
    <property type="entry name" value="TAAR"/>
</dbReference>
<dbReference type="PROSITE" id="PS50262">
    <property type="entry name" value="G_PROTEIN_RECEP_F1_2"/>
    <property type="match status" value="12"/>
</dbReference>
<keyword evidence="8 11" id="KW-0675">Receptor</keyword>
<keyword evidence="2" id="KW-1003">Cell membrane</keyword>
<feature type="transmembrane region" description="Helical" evidence="12">
    <location>
        <begin position="1072"/>
        <end position="1094"/>
    </location>
</feature>
<feature type="transmembrane region" description="Helical" evidence="12">
    <location>
        <begin position="42"/>
        <end position="66"/>
    </location>
</feature>
<dbReference type="SMART" id="SM01381">
    <property type="entry name" value="7TM_GPCR_Srsx"/>
    <property type="match status" value="1"/>
</dbReference>
<feature type="domain" description="G-protein coupled receptors family 1 profile" evidence="13">
    <location>
        <begin position="1233"/>
        <end position="1329"/>
    </location>
</feature>
<feature type="domain" description="G-protein coupled receptors family 1 profile" evidence="13">
    <location>
        <begin position="58"/>
        <end position="241"/>
    </location>
</feature>
<protein>
    <recommendedName>
        <fullName evidence="13">G-protein coupled receptors family 1 profile domain-containing protein</fullName>
    </recommendedName>
</protein>
<dbReference type="GO" id="GO:0001594">
    <property type="term" value="F:trace-amine receptor activity"/>
    <property type="evidence" value="ECO:0007669"/>
    <property type="project" value="InterPro"/>
</dbReference>
<dbReference type="PRINTS" id="PR01830">
    <property type="entry name" value="TRACEAMINER"/>
</dbReference>
<evidence type="ECO:0000256" key="11">
    <source>
        <dbReference type="RuleBase" id="RU000688"/>
    </source>
</evidence>
<feature type="transmembrane region" description="Helical" evidence="12">
    <location>
        <begin position="879"/>
        <end position="900"/>
    </location>
</feature>
<keyword evidence="6 12" id="KW-0472">Membrane</keyword>
<keyword evidence="4 12" id="KW-1133">Transmembrane helix</keyword>
<accession>A0A553QEY8</accession>
<feature type="transmembrane region" description="Helical" evidence="12">
    <location>
        <begin position="808"/>
        <end position="831"/>
    </location>
</feature>
<feature type="transmembrane region" description="Helical" evidence="12">
    <location>
        <begin position="351"/>
        <end position="374"/>
    </location>
</feature>
<feature type="transmembrane region" description="Helical" evidence="12">
    <location>
        <begin position="2049"/>
        <end position="2070"/>
    </location>
</feature>
<feature type="transmembrane region" description="Helical" evidence="12">
    <location>
        <begin position="2171"/>
        <end position="2190"/>
    </location>
</feature>
<dbReference type="FunFam" id="1.20.1070.10:FF:000030">
    <property type="entry name" value="trace amine-associated receptor 1"/>
    <property type="match status" value="1"/>
</dbReference>
<evidence type="ECO:0000256" key="4">
    <source>
        <dbReference type="ARBA" id="ARBA00022989"/>
    </source>
</evidence>
<feature type="transmembrane region" description="Helical" evidence="12">
    <location>
        <begin position="920"/>
        <end position="938"/>
    </location>
</feature>
<feature type="transmembrane region" description="Helical" evidence="12">
    <location>
        <begin position="1655"/>
        <end position="1679"/>
    </location>
</feature>
<keyword evidence="5 11" id="KW-0297">G-protein coupled receptor</keyword>
<evidence type="ECO:0000256" key="8">
    <source>
        <dbReference type="ARBA" id="ARBA00023170"/>
    </source>
</evidence>
<feature type="transmembrane region" description="Helical" evidence="12">
    <location>
        <begin position="2082"/>
        <end position="2106"/>
    </location>
</feature>
<evidence type="ECO:0000256" key="9">
    <source>
        <dbReference type="ARBA" id="ARBA00023180"/>
    </source>
</evidence>
<feature type="transmembrane region" description="Helical" evidence="12">
    <location>
        <begin position="1539"/>
        <end position="1563"/>
    </location>
</feature>
<comment type="subcellular location">
    <subcellularLocation>
        <location evidence="1">Cell membrane</location>
        <topology evidence="1">Multi-pass membrane protein</topology>
    </subcellularLocation>
</comment>
<feature type="transmembrane region" description="Helical" evidence="12">
    <location>
        <begin position="692"/>
        <end position="716"/>
    </location>
</feature>
<feature type="transmembrane region" description="Helical" evidence="12">
    <location>
        <begin position="1030"/>
        <end position="1052"/>
    </location>
</feature>
<feature type="domain" description="G-protein coupled receptors family 1 profile" evidence="13">
    <location>
        <begin position="859"/>
        <end position="1188"/>
    </location>
</feature>
<evidence type="ECO:0000256" key="5">
    <source>
        <dbReference type="ARBA" id="ARBA00023040"/>
    </source>
</evidence>
<dbReference type="OrthoDB" id="5959645at2759"/>
<feature type="domain" description="G-protein coupled receptors family 1 profile" evidence="13">
    <location>
        <begin position="1671"/>
        <end position="1767"/>
    </location>
</feature>
<feature type="transmembrane region" description="Helical" evidence="12">
    <location>
        <begin position="1253"/>
        <end position="1275"/>
    </location>
</feature>
<name>A0A553QEY8_9TELE</name>
<feature type="transmembrane region" description="Helical" evidence="12">
    <location>
        <begin position="2210"/>
        <end position="2229"/>
    </location>
</feature>
<dbReference type="PANTHER" id="PTHR24249:SF220">
    <property type="entry name" value="TRACE AMINE-ASSOCIATED RECEPTOR 4"/>
    <property type="match status" value="1"/>
</dbReference>
<feature type="transmembrane region" description="Helical" evidence="12">
    <location>
        <begin position="1816"/>
        <end position="1839"/>
    </location>
</feature>
<feature type="transmembrane region" description="Helical" evidence="12">
    <location>
        <begin position="1295"/>
        <end position="1317"/>
    </location>
</feature>
<evidence type="ECO:0000256" key="1">
    <source>
        <dbReference type="ARBA" id="ARBA00004651"/>
    </source>
</evidence>
<organism evidence="14 15">
    <name type="scientific">Danionella cerebrum</name>
    <dbReference type="NCBI Taxonomy" id="2873325"/>
    <lineage>
        <taxon>Eukaryota</taxon>
        <taxon>Metazoa</taxon>
        <taxon>Chordata</taxon>
        <taxon>Craniata</taxon>
        <taxon>Vertebrata</taxon>
        <taxon>Euteleostomi</taxon>
        <taxon>Actinopterygii</taxon>
        <taxon>Neopterygii</taxon>
        <taxon>Teleostei</taxon>
        <taxon>Ostariophysi</taxon>
        <taxon>Cypriniformes</taxon>
        <taxon>Danionidae</taxon>
        <taxon>Danioninae</taxon>
        <taxon>Danionella</taxon>
    </lineage>
</organism>
<feature type="transmembrane region" description="Helical" evidence="12">
    <location>
        <begin position="237"/>
        <end position="261"/>
    </location>
</feature>
<evidence type="ECO:0000256" key="7">
    <source>
        <dbReference type="ARBA" id="ARBA00023157"/>
    </source>
</evidence>
<feature type="transmembrane region" description="Helical" evidence="12">
    <location>
        <begin position="273"/>
        <end position="291"/>
    </location>
</feature>
<feature type="transmembrane region" description="Helical" evidence="12">
    <location>
        <begin position="501"/>
        <end position="526"/>
    </location>
</feature>
<feature type="domain" description="G-protein coupled receptors family 1 profile" evidence="13">
    <location>
        <begin position="517"/>
        <end position="690"/>
    </location>
</feature>
<feature type="transmembrane region" description="Helical" evidence="12">
    <location>
        <begin position="959"/>
        <end position="982"/>
    </location>
</feature>
<dbReference type="Pfam" id="PF00001">
    <property type="entry name" value="7tm_1"/>
    <property type="match status" value="14"/>
</dbReference>